<dbReference type="STRING" id="13706.A0A1X2HIY8"/>
<dbReference type="Proteomes" id="UP000242180">
    <property type="component" value="Unassembled WGS sequence"/>
</dbReference>
<evidence type="ECO:0000256" key="1">
    <source>
        <dbReference type="SAM" id="MobiDB-lite"/>
    </source>
</evidence>
<sequence>MAVSREECDNHDAFIPDMNFDDDPYRRRQRPCQESKQDTEPGNLHINHEKVYQVSWPEDEKPYLDTKIEKLTAASSDATHEKIEPRVMRPTRTHSYLPYTNHKPELDHPNNTFYFDPPEITLSDPHGAKSMLSVTNASMTRALLLDSAERRSPILPTTTLDAIQNKKNRKRRNNKTVCWCCLTRVRTVVTISTISLVALVLVWFFCWPRSPDLKITGSSAQTINLPADWGPDQQPWLRATWLLNVTLNNAPNWIPTRLKADLTLIIRPTDVPFGYATFAPTEALAPHTNTSLQLPFAIQYNATSKSDPTFQLLYDACGPKKMGGSSLMDMALRADFHLWGIAWTQSTIAVPKEFTCPTT</sequence>
<evidence type="ECO:0000313" key="3">
    <source>
        <dbReference type="EMBL" id="ORY99027.1"/>
    </source>
</evidence>
<dbReference type="InParanoid" id="A0A1X2HIY8"/>
<dbReference type="OMA" id="THEKIEP"/>
<evidence type="ECO:0000313" key="4">
    <source>
        <dbReference type="Proteomes" id="UP000242180"/>
    </source>
</evidence>
<keyword evidence="2" id="KW-0812">Transmembrane</keyword>
<organism evidence="3 4">
    <name type="scientific">Syncephalastrum racemosum</name>
    <name type="common">Filamentous fungus</name>
    <dbReference type="NCBI Taxonomy" id="13706"/>
    <lineage>
        <taxon>Eukaryota</taxon>
        <taxon>Fungi</taxon>
        <taxon>Fungi incertae sedis</taxon>
        <taxon>Mucoromycota</taxon>
        <taxon>Mucoromycotina</taxon>
        <taxon>Mucoromycetes</taxon>
        <taxon>Mucorales</taxon>
        <taxon>Syncephalastraceae</taxon>
        <taxon>Syncephalastrum</taxon>
    </lineage>
</organism>
<feature type="compositionally biased region" description="Basic and acidic residues" evidence="1">
    <location>
        <begin position="23"/>
        <end position="39"/>
    </location>
</feature>
<reference evidence="3 4" key="1">
    <citation type="submission" date="2016-07" db="EMBL/GenBank/DDBJ databases">
        <title>Pervasive Adenine N6-methylation of Active Genes in Fungi.</title>
        <authorList>
            <consortium name="DOE Joint Genome Institute"/>
            <person name="Mondo S.J."/>
            <person name="Dannebaum R.O."/>
            <person name="Kuo R.C."/>
            <person name="Labutti K."/>
            <person name="Haridas S."/>
            <person name="Kuo A."/>
            <person name="Salamov A."/>
            <person name="Ahrendt S.R."/>
            <person name="Lipzen A."/>
            <person name="Sullivan W."/>
            <person name="Andreopoulos W.B."/>
            <person name="Clum A."/>
            <person name="Lindquist E."/>
            <person name="Daum C."/>
            <person name="Ramamoorthy G.K."/>
            <person name="Gryganskyi A."/>
            <person name="Culley D."/>
            <person name="Magnuson J.K."/>
            <person name="James T.Y."/>
            <person name="O'Malley M.A."/>
            <person name="Stajich J.E."/>
            <person name="Spatafora J.W."/>
            <person name="Visel A."/>
            <person name="Grigoriev I.V."/>
        </authorList>
    </citation>
    <scope>NUCLEOTIDE SEQUENCE [LARGE SCALE GENOMIC DNA]</scope>
    <source>
        <strain evidence="3 4">NRRL 2496</strain>
    </source>
</reference>
<accession>A0A1X2HIY8</accession>
<dbReference type="EMBL" id="MCGN01000003">
    <property type="protein sequence ID" value="ORY99027.1"/>
    <property type="molecule type" value="Genomic_DNA"/>
</dbReference>
<feature type="region of interest" description="Disordered" evidence="1">
    <location>
        <begin position="1"/>
        <end position="43"/>
    </location>
</feature>
<evidence type="ECO:0000256" key="2">
    <source>
        <dbReference type="SAM" id="Phobius"/>
    </source>
</evidence>
<protein>
    <recommendedName>
        <fullName evidence="5">Late embryogenesis abundant protein LEA-2 subgroup domain-containing protein</fullName>
    </recommendedName>
</protein>
<feature type="compositionally biased region" description="Basic and acidic residues" evidence="1">
    <location>
        <begin position="1"/>
        <end position="14"/>
    </location>
</feature>
<gene>
    <name evidence="3" type="ORF">BCR43DRAFT_523048</name>
</gene>
<comment type="caution">
    <text evidence="3">The sequence shown here is derived from an EMBL/GenBank/DDBJ whole genome shotgun (WGS) entry which is preliminary data.</text>
</comment>
<proteinExistence type="predicted"/>
<evidence type="ECO:0008006" key="5">
    <source>
        <dbReference type="Google" id="ProtNLM"/>
    </source>
</evidence>
<dbReference type="AlphaFoldDB" id="A0A1X2HIY8"/>
<keyword evidence="4" id="KW-1185">Reference proteome</keyword>
<keyword evidence="2" id="KW-1133">Transmembrane helix</keyword>
<dbReference type="OrthoDB" id="5582002at2759"/>
<keyword evidence="2" id="KW-0472">Membrane</keyword>
<name>A0A1X2HIY8_SYNRA</name>
<feature type="transmembrane region" description="Helical" evidence="2">
    <location>
        <begin position="188"/>
        <end position="207"/>
    </location>
</feature>